<dbReference type="SUPFAM" id="SSF52467">
    <property type="entry name" value="DHS-like NAD/FAD-binding domain"/>
    <property type="match status" value="1"/>
</dbReference>
<evidence type="ECO:0008006" key="3">
    <source>
        <dbReference type="Google" id="ProtNLM"/>
    </source>
</evidence>
<keyword evidence="2" id="KW-1185">Reference proteome</keyword>
<gene>
    <name evidence="1" type="ORF">GCM10017567_04860</name>
</gene>
<comment type="caution">
    <text evidence="1">The sequence shown here is derived from an EMBL/GenBank/DDBJ whole genome shotgun (WGS) entry which is preliminary data.</text>
</comment>
<reference evidence="2" key="1">
    <citation type="journal article" date="2019" name="Int. J. Syst. Evol. Microbiol.">
        <title>The Global Catalogue of Microorganisms (GCM) 10K type strain sequencing project: providing services to taxonomists for standard genome sequencing and annotation.</title>
        <authorList>
            <consortium name="The Broad Institute Genomics Platform"/>
            <consortium name="The Broad Institute Genome Sequencing Center for Infectious Disease"/>
            <person name="Wu L."/>
            <person name="Ma J."/>
        </authorList>
    </citation>
    <scope>NUCLEOTIDE SEQUENCE [LARGE SCALE GENOMIC DNA]</scope>
    <source>
        <strain evidence="2">CGMCC 4.7680</strain>
    </source>
</reference>
<dbReference type="Proteomes" id="UP000649955">
    <property type="component" value="Unassembled WGS sequence"/>
</dbReference>
<accession>A0ABQ3JWM0</accession>
<protein>
    <recommendedName>
        <fullName evidence="3">SIR2-like domain-containing protein</fullName>
    </recommendedName>
</protein>
<sequence length="287" mass="32977">MIKWPSELIEDVARRKAVLFLGAGVSANSVADNGKRPPNWEQFLLACLDKCEDGKEVIQELLKSKDYLTACELLKVRLADQWNEILANEFSRPRYRAADIHKSLFQLDCRLVLTQNFDKIFDVYALNETQGDTVVKNYYDDDTPLVMRRNYRAVVKVHGSIDEPSKTVFTRGDYALVRHRYRGFQNLVDALFLTHTFVFLGCGLNDPDLRLFLEEHAHNQPSAPVHYMTSPEGEISTDLDVSIKSNMNIRLLRYSGSDGHHELTASVKELVDLVEDKREDIAERQDW</sequence>
<dbReference type="Pfam" id="PF13289">
    <property type="entry name" value="SIR2_2"/>
    <property type="match status" value="1"/>
</dbReference>
<evidence type="ECO:0000313" key="1">
    <source>
        <dbReference type="EMBL" id="GHF93273.1"/>
    </source>
</evidence>
<evidence type="ECO:0000313" key="2">
    <source>
        <dbReference type="Proteomes" id="UP000649955"/>
    </source>
</evidence>
<proteinExistence type="predicted"/>
<organism evidence="1 2">
    <name type="scientific">Amycolatopsis bullii</name>
    <dbReference type="NCBI Taxonomy" id="941987"/>
    <lineage>
        <taxon>Bacteria</taxon>
        <taxon>Bacillati</taxon>
        <taxon>Actinomycetota</taxon>
        <taxon>Actinomycetes</taxon>
        <taxon>Pseudonocardiales</taxon>
        <taxon>Pseudonocardiaceae</taxon>
        <taxon>Amycolatopsis</taxon>
    </lineage>
</organism>
<dbReference type="RefSeq" id="WP_191306352.1">
    <property type="nucleotide sequence ID" value="NZ_BNAW01000001.1"/>
</dbReference>
<name>A0ABQ3JWM0_9PSEU</name>
<dbReference type="EMBL" id="BNAW01000001">
    <property type="protein sequence ID" value="GHF93273.1"/>
    <property type="molecule type" value="Genomic_DNA"/>
</dbReference>
<dbReference type="InterPro" id="IPR029035">
    <property type="entry name" value="DHS-like_NAD/FAD-binding_dom"/>
</dbReference>